<feature type="region of interest" description="Disordered" evidence="1">
    <location>
        <begin position="100"/>
        <end position="594"/>
    </location>
</feature>
<feature type="compositionally biased region" description="Polar residues" evidence="1">
    <location>
        <begin position="905"/>
        <end position="931"/>
    </location>
</feature>
<sequence>MDNMFSSDNIYLRCYFFVIFFATTYAAPGGLGSFAGSNSAAFSSASASAYAGSVASAISSANSFTGGAFPSKNPDGMYGLTHQQSISAGSGSYVGLGSTNPDSNKFGLPQQAFGTKGNYNDNKSQTPCSGCPNIKEKWEPDNYDEQSEEESQEEEEQDDCDDGQYRPEHHYHHHKSRVDKKQEQQTVSSVHKIGNNDQYNYNQANDKGKYTTSGNKGQGNINNETYNNYGNSEHVGANNQNLNNNYDSYQHNADTSKDTLHPSSDQPKKDNLPSTPTGTVGAGSGCTPGISSPACSREPSTLQKNTPIPNPTYGTVGSAPGNVGVGNKPHSYDQQNTGQWRDQPKKDNLPSTPTGNVGAGSGCTPGISSPACSREPSTLQKNTPIPNPTYGTVGSAPGNVGVGNKPHSYDQQNTGQWRDQPKKDNLPSTPTGTVGAGSGCTPGISSPACSREPSTLQKNTPIPNPTYGTVGSAPGNVGVGNKPHSYDQQNTGQWRDQPQKDNLPSTPTGNVGAGSGCTPGISSPACSREPSTLQKNTPIPNPTYGTVGSAPGNVGVGNKPHSYDQQNTGQWRDQPKKDNLPSTPTGTVGAGSGCTPGISSPACSREPSTLQKNTPIPNPIYGTVGSAPGNVGVGNKPHSYDQQNTGQWRDQPKKDNLPSTPTGTVGAGSGCTPGISSPACSREPSTLQKNTPIPNPTYGTVGSAPSNVGVGNKPHSYDQQNTGQWRDQPKKDNLPSTPTGTVGAGSGCTPGISSPACSREPSTLQKNTPIPNPTYGTVGSAPGNVGVGNKPHSYDQQNTGQWRDQPKKDNLPSTPTGTVGAGSGCTPGISSPACSREPSTLQKNTPIPNPTYGTVGSAPGNVGVGNKPHSYDQQNTGHWRDQPKKDNLPSTPTGTVGAGSGCTPGISSPACSREPSTLQKNTPIPNPTYGTVGSAPGNVGVGNKPHSYDQQNTGQWRDQPKKDNLPSTPTGNVGAGSGCTPGISSPACSSEPSTLQKNIPTSHTFGNVDIGPSYQTNKNSKESNGSGNCGTFGSSTCVSSTGYPIGNSQTTVDGIESGHNVHGQTDSGNRNSYQWNAENPFLHGGQGILKPFIHTTSSPIFITNNVGSVDRTAKPIGFGNPFLDGSISNTFGTEYNKYDTGMTPMKSDALNKPIGMGNPFLTKGGNGDSKSSTPIHSAAIIGSISSTSILPSVTTTVQPIGQNNPFLEVTGGNVNKYPSGVYPSIAENNKNVLSGSETSADKDSIQFPKSGVGITSLGTNLNTNRGVKGGNQHNKLLGNVATSNAGVLSIGNVDANKRTGLNIPNAYNNNNNNAGHGISSLTGTANINKPYTLSTSESYGHKDISPGTSKSGSATNSNGNSPSNSLINGYNANGQFNPQITNAGTQSFAGAHAGSFASSFSSSQASSSSSSFASSKSGSYTANGDPNILRQLNGNWPFDIATSVSGASSWPSLNPGSHASAFASSSAGSWSGSEPVGVKS</sequence>
<reference evidence="2 3" key="1">
    <citation type="journal article" date="2024" name="Ann. Entomol. Soc. Am.">
        <title>Genomic analyses of the southern and eastern yellowjacket wasps (Hymenoptera: Vespidae) reveal evolutionary signatures of social life.</title>
        <authorList>
            <person name="Catto M.A."/>
            <person name="Caine P.B."/>
            <person name="Orr S.E."/>
            <person name="Hunt B.G."/>
            <person name="Goodisman M.A.D."/>
        </authorList>
    </citation>
    <scope>NUCLEOTIDE SEQUENCE [LARGE SCALE GENOMIC DNA]</scope>
    <source>
        <strain evidence="2">233</strain>
        <tissue evidence="2">Head and thorax</tissue>
    </source>
</reference>
<feature type="region of interest" description="Disordered" evidence="1">
    <location>
        <begin position="1458"/>
        <end position="1480"/>
    </location>
</feature>
<feature type="region of interest" description="Disordered" evidence="1">
    <location>
        <begin position="1334"/>
        <end position="1372"/>
    </location>
</feature>
<accession>A0ABD2A5J4</accession>
<feature type="compositionally biased region" description="Polar residues" evidence="1">
    <location>
        <begin position="443"/>
        <end position="469"/>
    </location>
</feature>
<evidence type="ECO:0000313" key="3">
    <source>
        <dbReference type="Proteomes" id="UP001607302"/>
    </source>
</evidence>
<comment type="caution">
    <text evidence="2">The sequence shown here is derived from an EMBL/GenBank/DDBJ whole genome shotgun (WGS) entry which is preliminary data.</text>
</comment>
<feature type="compositionally biased region" description="Low complexity" evidence="1">
    <location>
        <begin position="195"/>
        <end position="205"/>
    </location>
</feature>
<feature type="compositionally biased region" description="Polar residues" evidence="1">
    <location>
        <begin position="982"/>
        <end position="1005"/>
    </location>
</feature>
<feature type="compositionally biased region" description="Polar residues" evidence="1">
    <location>
        <begin position="520"/>
        <end position="546"/>
    </location>
</feature>
<feature type="compositionally biased region" description="Polar residues" evidence="1">
    <location>
        <begin position="117"/>
        <end position="128"/>
    </location>
</feature>
<feature type="compositionally biased region" description="Acidic residues" evidence="1">
    <location>
        <begin position="141"/>
        <end position="162"/>
    </location>
</feature>
<dbReference type="GO" id="GO:0016301">
    <property type="term" value="F:kinase activity"/>
    <property type="evidence" value="ECO:0007669"/>
    <property type="project" value="UniProtKB-KW"/>
</dbReference>
<keyword evidence="3" id="KW-1185">Reference proteome</keyword>
<feature type="compositionally biased region" description="Polar residues" evidence="1">
    <location>
        <begin position="1062"/>
        <end position="1077"/>
    </location>
</feature>
<feature type="compositionally biased region" description="Polar residues" evidence="1">
    <location>
        <begin position="486"/>
        <end position="509"/>
    </location>
</feature>
<feature type="region of interest" description="Disordered" evidence="1">
    <location>
        <begin position="753"/>
        <end position="772"/>
    </location>
</feature>
<feature type="compositionally biased region" description="Polar residues" evidence="1">
    <location>
        <begin position="366"/>
        <end position="392"/>
    </location>
</feature>
<feature type="compositionally biased region" description="Polar residues" evidence="1">
    <location>
        <begin position="1346"/>
        <end position="1372"/>
    </location>
</feature>
<feature type="region of interest" description="Disordered" evidence="1">
    <location>
        <begin position="1048"/>
        <end position="1078"/>
    </location>
</feature>
<feature type="compositionally biased region" description="Basic and acidic residues" evidence="1">
    <location>
        <begin position="254"/>
        <end position="271"/>
    </location>
</feature>
<evidence type="ECO:0000313" key="2">
    <source>
        <dbReference type="EMBL" id="KAL2715903.1"/>
    </source>
</evidence>
<feature type="compositionally biased region" description="Polar residues" evidence="1">
    <location>
        <begin position="674"/>
        <end position="706"/>
    </location>
</feature>
<feature type="region of interest" description="Disordered" evidence="1">
    <location>
        <begin position="626"/>
        <end position="748"/>
    </location>
</feature>
<dbReference type="EMBL" id="JAUDFV010000154">
    <property type="protein sequence ID" value="KAL2715903.1"/>
    <property type="molecule type" value="Genomic_DNA"/>
</dbReference>
<keyword evidence="2" id="KW-0418">Kinase</keyword>
<feature type="compositionally biased region" description="Low complexity" evidence="1">
    <location>
        <begin position="219"/>
        <end position="231"/>
    </location>
</feature>
<feature type="compositionally biased region" description="Basic residues" evidence="1">
    <location>
        <begin position="169"/>
        <end position="178"/>
    </location>
</feature>
<feature type="region of interest" description="Disordered" evidence="1">
    <location>
        <begin position="858"/>
        <end position="1027"/>
    </location>
</feature>
<feature type="compositionally biased region" description="Polar residues" evidence="1">
    <location>
        <begin position="289"/>
        <end position="315"/>
    </location>
</feature>
<feature type="region of interest" description="Disordered" evidence="1">
    <location>
        <begin position="779"/>
        <end position="825"/>
    </location>
</feature>
<name>A0ABD2A5J4_VESSQ</name>
<keyword evidence="2" id="KW-0808">Transferase</keyword>
<gene>
    <name evidence="2" type="ORF">V1478_013579</name>
</gene>
<feature type="compositionally biased region" description="Low complexity" evidence="1">
    <location>
        <begin position="1458"/>
        <end position="1473"/>
    </location>
</feature>
<organism evidence="2 3">
    <name type="scientific">Vespula squamosa</name>
    <name type="common">Southern yellow jacket</name>
    <name type="synonym">Wasp</name>
    <dbReference type="NCBI Taxonomy" id="30214"/>
    <lineage>
        <taxon>Eukaryota</taxon>
        <taxon>Metazoa</taxon>
        <taxon>Ecdysozoa</taxon>
        <taxon>Arthropoda</taxon>
        <taxon>Hexapoda</taxon>
        <taxon>Insecta</taxon>
        <taxon>Pterygota</taxon>
        <taxon>Neoptera</taxon>
        <taxon>Endopterygota</taxon>
        <taxon>Hymenoptera</taxon>
        <taxon>Apocrita</taxon>
        <taxon>Aculeata</taxon>
        <taxon>Vespoidea</taxon>
        <taxon>Vespidae</taxon>
        <taxon>Vespinae</taxon>
        <taxon>Vespula</taxon>
    </lineage>
</organism>
<feature type="region of interest" description="Disordered" evidence="1">
    <location>
        <begin position="830"/>
        <end position="849"/>
    </location>
</feature>
<dbReference type="Proteomes" id="UP001607302">
    <property type="component" value="Unassembled WGS sequence"/>
</dbReference>
<proteinExistence type="predicted"/>
<feature type="compositionally biased region" description="Basic and acidic residues" evidence="1">
    <location>
        <begin position="878"/>
        <end position="887"/>
    </location>
</feature>
<protein>
    <submittedName>
        <fullName evidence="2">Serine/threonine-protein kinase</fullName>
    </submittedName>
</protein>
<evidence type="ECO:0000256" key="1">
    <source>
        <dbReference type="SAM" id="MobiDB-lite"/>
    </source>
</evidence>